<organism evidence="2">
    <name type="scientific">Octopus bimaculoides</name>
    <name type="common">California two-spotted octopus</name>
    <dbReference type="NCBI Taxonomy" id="37653"/>
    <lineage>
        <taxon>Eukaryota</taxon>
        <taxon>Metazoa</taxon>
        <taxon>Spiralia</taxon>
        <taxon>Lophotrochozoa</taxon>
        <taxon>Mollusca</taxon>
        <taxon>Cephalopoda</taxon>
        <taxon>Coleoidea</taxon>
        <taxon>Octopodiformes</taxon>
        <taxon>Octopoda</taxon>
        <taxon>Incirrata</taxon>
        <taxon>Octopodidae</taxon>
        <taxon>Octopus</taxon>
    </lineage>
</organism>
<feature type="region of interest" description="Disordered" evidence="1">
    <location>
        <begin position="46"/>
        <end position="82"/>
    </location>
</feature>
<protein>
    <submittedName>
        <fullName evidence="2">Uncharacterized protein</fullName>
    </submittedName>
</protein>
<dbReference type="AlphaFoldDB" id="A0A0L8FU78"/>
<evidence type="ECO:0000313" key="2">
    <source>
        <dbReference type="EMBL" id="KOF68229.1"/>
    </source>
</evidence>
<reference evidence="2" key="1">
    <citation type="submission" date="2015-07" db="EMBL/GenBank/DDBJ databases">
        <title>MeaNS - Measles Nucleotide Surveillance Program.</title>
        <authorList>
            <person name="Tran T."/>
            <person name="Druce J."/>
        </authorList>
    </citation>
    <scope>NUCLEOTIDE SEQUENCE</scope>
    <source>
        <strain evidence="2">UCB-OBI-ISO-001</strain>
        <tissue evidence="2">Gonad</tissue>
    </source>
</reference>
<dbReference type="EMBL" id="KQ426461">
    <property type="protein sequence ID" value="KOF68229.1"/>
    <property type="molecule type" value="Genomic_DNA"/>
</dbReference>
<proteinExistence type="predicted"/>
<gene>
    <name evidence="2" type="ORF">OCBIM_22007816mg</name>
</gene>
<feature type="compositionally biased region" description="Acidic residues" evidence="1">
    <location>
        <begin position="73"/>
        <end position="82"/>
    </location>
</feature>
<name>A0A0L8FU78_OCTBM</name>
<evidence type="ECO:0000256" key="1">
    <source>
        <dbReference type="SAM" id="MobiDB-lite"/>
    </source>
</evidence>
<dbReference type="OrthoDB" id="21144at2759"/>
<accession>A0A0L8FU78</accession>
<feature type="compositionally biased region" description="Polar residues" evidence="1">
    <location>
        <begin position="50"/>
        <end position="68"/>
    </location>
</feature>
<sequence length="82" mass="9239">MRRPPLPDYHSATQMAHLARQKQTWQLERAHSHEGVIGYYNEEEFEATEDGSNNACPADNNTNSSDHSSPLIEVDEEQVSAV</sequence>